<accession>A0A934M8Z0</accession>
<sequence length="190" mass="19976">MPATPESPRTQQALNRAMMEAVEHVHAGGWDSSPALFALVETSMLADATGAADLIEDDSPLTLVQQDDLPPHIEGGSDELGDFISRLAWPEQVCGVILAQEILFRDTAGTDPDETGDGPGDGIEAKPARLFSGVLRSGEELTLLQLRPTEEELAAAGPFADDEISLRGGPGVAPGVIAALHYTLEQPAVD</sequence>
<organism evidence="1 2">
    <name type="scientific">Corynebacterium meridianum</name>
    <dbReference type="NCBI Taxonomy" id="2765363"/>
    <lineage>
        <taxon>Bacteria</taxon>
        <taxon>Bacillati</taxon>
        <taxon>Actinomycetota</taxon>
        <taxon>Actinomycetes</taxon>
        <taxon>Mycobacteriales</taxon>
        <taxon>Corynebacteriaceae</taxon>
        <taxon>Corynebacterium</taxon>
    </lineage>
</organism>
<name>A0A934M8Z0_9CORY</name>
<dbReference type="InterPro" id="IPR047681">
    <property type="entry name" value="PPA1309-like"/>
</dbReference>
<protein>
    <submittedName>
        <fullName evidence="1">Uncharacterized protein</fullName>
    </submittedName>
</protein>
<dbReference type="RefSeq" id="WP_198738659.1">
    <property type="nucleotide sequence ID" value="NZ_JAEIOS010000012.1"/>
</dbReference>
<dbReference type="EMBL" id="JAEIOS010000012">
    <property type="protein sequence ID" value="MBI8989630.1"/>
    <property type="molecule type" value="Genomic_DNA"/>
</dbReference>
<dbReference type="NCBIfam" id="NF040618">
    <property type="entry name" value="PPA1309_fam"/>
    <property type="match status" value="1"/>
</dbReference>
<evidence type="ECO:0000313" key="2">
    <source>
        <dbReference type="Proteomes" id="UP000645966"/>
    </source>
</evidence>
<proteinExistence type="predicted"/>
<keyword evidence="2" id="KW-1185">Reference proteome</keyword>
<comment type="caution">
    <text evidence="1">The sequence shown here is derived from an EMBL/GenBank/DDBJ whole genome shotgun (WGS) entry which is preliminary data.</text>
</comment>
<dbReference type="Proteomes" id="UP000645966">
    <property type="component" value="Unassembled WGS sequence"/>
</dbReference>
<gene>
    <name evidence="1" type="ORF">JDV75_07610</name>
</gene>
<dbReference type="AlphaFoldDB" id="A0A934M8Z0"/>
<reference evidence="1" key="1">
    <citation type="submission" date="2020-12" db="EMBL/GenBank/DDBJ databases">
        <title>Genome public.</title>
        <authorList>
            <person name="Sun Q."/>
        </authorList>
    </citation>
    <scope>NUCLEOTIDE SEQUENCE</scope>
    <source>
        <strain evidence="1">CCM 8863</strain>
    </source>
</reference>
<evidence type="ECO:0000313" key="1">
    <source>
        <dbReference type="EMBL" id="MBI8989630.1"/>
    </source>
</evidence>